<dbReference type="AlphaFoldDB" id="A0A5B8VUV2"/>
<dbReference type="SUPFAM" id="SSF48452">
    <property type="entry name" value="TPR-like"/>
    <property type="match status" value="1"/>
</dbReference>
<dbReference type="GO" id="GO:0009279">
    <property type="term" value="C:cell outer membrane"/>
    <property type="evidence" value="ECO:0007669"/>
    <property type="project" value="UniProtKB-SubCell"/>
</dbReference>
<protein>
    <submittedName>
        <fullName evidence="8">RagB/SusD family nutrient uptake outer membrane protein</fullName>
    </submittedName>
</protein>
<keyword evidence="4" id="KW-0472">Membrane</keyword>
<reference evidence="8 9" key="1">
    <citation type="journal article" date="2013" name="J. Microbiol.">
        <title>Mucilaginibacter ginsenosidivorax sp. nov., with ginsenoside converting activity isolated from sediment.</title>
        <authorList>
            <person name="Kim J.K."/>
            <person name="Choi T.E."/>
            <person name="Liu Q.M."/>
            <person name="Park H.Y."/>
            <person name="Yi T.H."/>
            <person name="Yoon M.H."/>
            <person name="Kim S.C."/>
            <person name="Im W.T."/>
        </authorList>
    </citation>
    <scope>NUCLEOTIDE SEQUENCE [LARGE SCALE GENOMIC DNA]</scope>
    <source>
        <strain evidence="8 9">KHI28</strain>
    </source>
</reference>
<name>A0A5B8VUV2_9SPHI</name>
<evidence type="ECO:0000256" key="3">
    <source>
        <dbReference type="ARBA" id="ARBA00022729"/>
    </source>
</evidence>
<evidence type="ECO:0000259" key="7">
    <source>
        <dbReference type="Pfam" id="PF14322"/>
    </source>
</evidence>
<evidence type="ECO:0000256" key="4">
    <source>
        <dbReference type="ARBA" id="ARBA00023136"/>
    </source>
</evidence>
<dbReference type="RefSeq" id="WP_147051831.1">
    <property type="nucleotide sequence ID" value="NZ_CP042437.1"/>
</dbReference>
<dbReference type="Pfam" id="PF14322">
    <property type="entry name" value="SusD-like_3"/>
    <property type="match status" value="1"/>
</dbReference>
<evidence type="ECO:0000256" key="1">
    <source>
        <dbReference type="ARBA" id="ARBA00004442"/>
    </source>
</evidence>
<proteinExistence type="inferred from homology"/>
<keyword evidence="5" id="KW-0998">Cell outer membrane</keyword>
<dbReference type="EMBL" id="CP042437">
    <property type="protein sequence ID" value="QEC74672.1"/>
    <property type="molecule type" value="Genomic_DNA"/>
</dbReference>
<dbReference type="InterPro" id="IPR011990">
    <property type="entry name" value="TPR-like_helical_dom_sf"/>
</dbReference>
<comment type="similarity">
    <text evidence="2">Belongs to the SusD family.</text>
</comment>
<dbReference type="Proteomes" id="UP000321362">
    <property type="component" value="Chromosome"/>
</dbReference>
<gene>
    <name evidence="8" type="ORF">FSB76_01435</name>
</gene>
<evidence type="ECO:0000256" key="2">
    <source>
        <dbReference type="ARBA" id="ARBA00006275"/>
    </source>
</evidence>
<keyword evidence="3" id="KW-0732">Signal</keyword>
<dbReference type="OrthoDB" id="653598at2"/>
<evidence type="ECO:0000313" key="9">
    <source>
        <dbReference type="Proteomes" id="UP000321362"/>
    </source>
</evidence>
<evidence type="ECO:0000259" key="6">
    <source>
        <dbReference type="Pfam" id="PF07980"/>
    </source>
</evidence>
<sequence>MKRRITDMKKGAVAGLRTGLRNGSRAALLYALPGLLLLLFSCKKQLDIKPSLSLQVPVTTADFQAILDNNNVLTQVWPYAGTDGADDGFITDITWASVSVTNRNAYTWEKEVFNDLPRNDWSLPYTAVFYANLALDGSAKYGDNGDTWRNVRGQAAFYRGYSYYQLAQEFCKPYDPATAATDAGLVLRASADLNIKSVRSTVSATYQQILHDLTFAAANLPIDVAAKTRPGKQAAYAMLARTYLVTGDYEKANTYADSSIRLNGKLMNYNLLTAGSSASFKRFNDEVIFHTVLASAPVLLSPRYLIDTTLYSSYETGDLRKPLFFKKAATRPYYNFNGSYDGTTALFNGPATDEIYLIRAETAARLGNPAAALTDLNLLRKNRYSASSYVPLTSNDARQVLGWVLQERRKELVLRGQRWSDLRRLNKEPAYQKTLVKIINGTRYELPPGDSRYTWPIPASVVAETGIPQN</sequence>
<organism evidence="8 9">
    <name type="scientific">Mucilaginibacter ginsenosidivorax</name>
    <dbReference type="NCBI Taxonomy" id="862126"/>
    <lineage>
        <taxon>Bacteria</taxon>
        <taxon>Pseudomonadati</taxon>
        <taxon>Bacteroidota</taxon>
        <taxon>Sphingobacteriia</taxon>
        <taxon>Sphingobacteriales</taxon>
        <taxon>Sphingobacteriaceae</taxon>
        <taxon>Mucilaginibacter</taxon>
    </lineage>
</organism>
<keyword evidence="9" id="KW-1185">Reference proteome</keyword>
<comment type="subcellular location">
    <subcellularLocation>
        <location evidence="1">Cell outer membrane</location>
    </subcellularLocation>
</comment>
<feature type="domain" description="RagB/SusD" evidence="6">
    <location>
        <begin position="354"/>
        <end position="460"/>
    </location>
</feature>
<dbReference type="KEGG" id="mgk:FSB76_01435"/>
<evidence type="ECO:0000313" key="8">
    <source>
        <dbReference type="EMBL" id="QEC74672.1"/>
    </source>
</evidence>
<dbReference type="Gene3D" id="1.25.40.390">
    <property type="match status" value="1"/>
</dbReference>
<evidence type="ECO:0000256" key="5">
    <source>
        <dbReference type="ARBA" id="ARBA00023237"/>
    </source>
</evidence>
<feature type="domain" description="SusD-like N-terminal" evidence="7">
    <location>
        <begin position="46"/>
        <end position="244"/>
    </location>
</feature>
<accession>A0A5B8VUV2</accession>
<dbReference type="Pfam" id="PF07980">
    <property type="entry name" value="SusD_RagB"/>
    <property type="match status" value="1"/>
</dbReference>
<dbReference type="InterPro" id="IPR012944">
    <property type="entry name" value="SusD_RagB_dom"/>
</dbReference>
<dbReference type="InterPro" id="IPR033985">
    <property type="entry name" value="SusD-like_N"/>
</dbReference>